<evidence type="ECO:0000256" key="11">
    <source>
        <dbReference type="SAM" id="SignalP"/>
    </source>
</evidence>
<evidence type="ECO:0000256" key="9">
    <source>
        <dbReference type="SAM" id="MobiDB-lite"/>
    </source>
</evidence>
<dbReference type="AlphaFoldDB" id="A0A9N8DKI1"/>
<keyword evidence="10" id="KW-0472">Membrane</keyword>
<name>A0A9N8DKI1_9STRA</name>
<evidence type="ECO:0000256" key="2">
    <source>
        <dbReference type="ARBA" id="ARBA00012483"/>
    </source>
</evidence>
<feature type="compositionally biased region" description="Polar residues" evidence="9">
    <location>
        <begin position="406"/>
        <end position="419"/>
    </location>
</feature>
<feature type="compositionally biased region" description="Basic and acidic residues" evidence="9">
    <location>
        <begin position="421"/>
        <end position="430"/>
    </location>
</feature>
<gene>
    <name evidence="13" type="ORF">SEMRO_194_G082920.1</name>
</gene>
<dbReference type="EC" id="2.3.2.27" evidence="2"/>
<dbReference type="SMART" id="SM00184">
    <property type="entry name" value="RING"/>
    <property type="match status" value="1"/>
</dbReference>
<dbReference type="SUPFAM" id="SSF57850">
    <property type="entry name" value="RING/U-box"/>
    <property type="match status" value="1"/>
</dbReference>
<evidence type="ECO:0000256" key="5">
    <source>
        <dbReference type="ARBA" id="ARBA00022771"/>
    </source>
</evidence>
<evidence type="ECO:0000313" key="14">
    <source>
        <dbReference type="Proteomes" id="UP001153069"/>
    </source>
</evidence>
<evidence type="ECO:0000256" key="3">
    <source>
        <dbReference type="ARBA" id="ARBA00022679"/>
    </source>
</evidence>
<dbReference type="InterPro" id="IPR013083">
    <property type="entry name" value="Znf_RING/FYVE/PHD"/>
</dbReference>
<evidence type="ECO:0000256" key="6">
    <source>
        <dbReference type="ARBA" id="ARBA00022786"/>
    </source>
</evidence>
<evidence type="ECO:0000256" key="4">
    <source>
        <dbReference type="ARBA" id="ARBA00022723"/>
    </source>
</evidence>
<keyword evidence="10" id="KW-1133">Transmembrane helix</keyword>
<keyword evidence="14" id="KW-1185">Reference proteome</keyword>
<accession>A0A9N8DKI1</accession>
<evidence type="ECO:0000259" key="12">
    <source>
        <dbReference type="PROSITE" id="PS50089"/>
    </source>
</evidence>
<feature type="signal peptide" evidence="11">
    <location>
        <begin position="1"/>
        <end position="24"/>
    </location>
</feature>
<dbReference type="Gene3D" id="3.30.40.10">
    <property type="entry name" value="Zinc/RING finger domain, C3HC4 (zinc finger)"/>
    <property type="match status" value="1"/>
</dbReference>
<keyword evidence="4" id="KW-0479">Metal-binding</keyword>
<dbReference type="GO" id="GO:0016874">
    <property type="term" value="F:ligase activity"/>
    <property type="evidence" value="ECO:0007669"/>
    <property type="project" value="UniProtKB-KW"/>
</dbReference>
<keyword evidence="6" id="KW-0833">Ubl conjugation pathway</keyword>
<evidence type="ECO:0000256" key="1">
    <source>
        <dbReference type="ARBA" id="ARBA00000900"/>
    </source>
</evidence>
<reference evidence="13" key="1">
    <citation type="submission" date="2020-06" db="EMBL/GenBank/DDBJ databases">
        <authorList>
            <consortium name="Plant Systems Biology data submission"/>
        </authorList>
    </citation>
    <scope>NUCLEOTIDE SEQUENCE</scope>
    <source>
        <strain evidence="13">D6</strain>
    </source>
</reference>
<feature type="compositionally biased region" description="Polar residues" evidence="9">
    <location>
        <begin position="305"/>
        <end position="315"/>
    </location>
</feature>
<dbReference type="PANTHER" id="PTHR22937:SF65">
    <property type="entry name" value="E3 UBIQUITIN-PROTEIN LIGASE ARK2C"/>
    <property type="match status" value="1"/>
</dbReference>
<evidence type="ECO:0000313" key="13">
    <source>
        <dbReference type="EMBL" id="CAB9504352.1"/>
    </source>
</evidence>
<dbReference type="InterPro" id="IPR045191">
    <property type="entry name" value="MBR1/2-like"/>
</dbReference>
<feature type="domain" description="RING-type" evidence="12">
    <location>
        <begin position="339"/>
        <end position="379"/>
    </location>
</feature>
<dbReference type="GO" id="GO:0061630">
    <property type="term" value="F:ubiquitin protein ligase activity"/>
    <property type="evidence" value="ECO:0007669"/>
    <property type="project" value="UniProtKB-EC"/>
</dbReference>
<dbReference type="EMBL" id="CAICTM010000193">
    <property type="protein sequence ID" value="CAB9504352.1"/>
    <property type="molecule type" value="Genomic_DNA"/>
</dbReference>
<dbReference type="OrthoDB" id="48923at2759"/>
<feature type="region of interest" description="Disordered" evidence="9">
    <location>
        <begin position="389"/>
        <end position="430"/>
    </location>
</feature>
<proteinExistence type="predicted"/>
<evidence type="ECO:0000256" key="8">
    <source>
        <dbReference type="PROSITE-ProRule" id="PRU00175"/>
    </source>
</evidence>
<keyword evidence="10" id="KW-0812">Transmembrane</keyword>
<evidence type="ECO:0000256" key="7">
    <source>
        <dbReference type="ARBA" id="ARBA00022833"/>
    </source>
</evidence>
<feature type="transmembrane region" description="Helical" evidence="10">
    <location>
        <begin position="148"/>
        <end position="167"/>
    </location>
</feature>
<dbReference type="PROSITE" id="PS50089">
    <property type="entry name" value="ZF_RING_2"/>
    <property type="match status" value="1"/>
</dbReference>
<keyword evidence="11" id="KW-0732">Signal</keyword>
<dbReference type="PANTHER" id="PTHR22937">
    <property type="entry name" value="E3 UBIQUITIN-PROTEIN LIGASE RNF165"/>
    <property type="match status" value="1"/>
</dbReference>
<feature type="region of interest" description="Disordered" evidence="9">
    <location>
        <begin position="295"/>
        <end position="337"/>
    </location>
</feature>
<keyword evidence="7" id="KW-0862">Zinc</keyword>
<keyword evidence="3" id="KW-0808">Transferase</keyword>
<dbReference type="GO" id="GO:0008270">
    <property type="term" value="F:zinc ion binding"/>
    <property type="evidence" value="ECO:0007669"/>
    <property type="project" value="UniProtKB-KW"/>
</dbReference>
<sequence length="430" mass="48590">MWLPFGNIVLLCCLLLALLPTAEARRFRVYCELADLPTVTLERRNGRWTRPGAENNTVIIDGVTVELFGEEESLSNNPTNTLTLDAKICSCWDSRVYVNGTDGWNRASFYCPAHISHCGIPFLRLGGTSNELPGCVNVSERTNFVRSVWPLLVISFFFLLSFLLMTMRGRDAMSYCMGLASPQWNKWRVEHMIDQRPDRANGLMLRYFRWEQNRNRPLTVEEERMQIFGPWGMQVRFSQTPIQLGREEWELLIREPQINPLLDLIENQQAEEEDAEPLPHSLKLRTRIYQKIPINDEPLLETPENDTTISTNGDATTDPLGDKAGEDPSNGENSNEPSCTICYLAIEDGDRVGALECDHMFHVDCLKVWLTRRNVCPLCLCEDIATPQYNESPESPGAPGDETVENESNTPAATATTTDEGNDRPGESAD</sequence>
<dbReference type="InterPro" id="IPR001841">
    <property type="entry name" value="Znf_RING"/>
</dbReference>
<comment type="caution">
    <text evidence="13">The sequence shown here is derived from an EMBL/GenBank/DDBJ whole genome shotgun (WGS) entry which is preliminary data.</text>
</comment>
<keyword evidence="13" id="KW-0436">Ligase</keyword>
<feature type="chain" id="PRO_5040163914" description="RING-type E3 ubiquitin transferase" evidence="11">
    <location>
        <begin position="25"/>
        <end position="430"/>
    </location>
</feature>
<evidence type="ECO:0000256" key="10">
    <source>
        <dbReference type="SAM" id="Phobius"/>
    </source>
</evidence>
<dbReference type="Pfam" id="PF13639">
    <property type="entry name" value="zf-RING_2"/>
    <property type="match status" value="1"/>
</dbReference>
<protein>
    <recommendedName>
        <fullName evidence="2">RING-type E3 ubiquitin transferase</fullName>
        <ecNumber evidence="2">2.3.2.27</ecNumber>
    </recommendedName>
</protein>
<comment type="catalytic activity">
    <reaction evidence="1">
        <text>S-ubiquitinyl-[E2 ubiquitin-conjugating enzyme]-L-cysteine + [acceptor protein]-L-lysine = [E2 ubiquitin-conjugating enzyme]-L-cysteine + N(6)-ubiquitinyl-[acceptor protein]-L-lysine.</text>
        <dbReference type="EC" id="2.3.2.27"/>
    </reaction>
</comment>
<dbReference type="Proteomes" id="UP001153069">
    <property type="component" value="Unassembled WGS sequence"/>
</dbReference>
<organism evidence="13 14">
    <name type="scientific">Seminavis robusta</name>
    <dbReference type="NCBI Taxonomy" id="568900"/>
    <lineage>
        <taxon>Eukaryota</taxon>
        <taxon>Sar</taxon>
        <taxon>Stramenopiles</taxon>
        <taxon>Ochrophyta</taxon>
        <taxon>Bacillariophyta</taxon>
        <taxon>Bacillariophyceae</taxon>
        <taxon>Bacillariophycidae</taxon>
        <taxon>Naviculales</taxon>
        <taxon>Naviculaceae</taxon>
        <taxon>Seminavis</taxon>
    </lineage>
</organism>
<keyword evidence="5 8" id="KW-0863">Zinc-finger</keyword>